<dbReference type="EMBL" id="CP011299">
    <property type="protein sequence ID" value="ANF17277.1"/>
    <property type="molecule type" value="Genomic_DNA"/>
</dbReference>
<evidence type="ECO:0000313" key="1">
    <source>
        <dbReference type="EMBL" id="ANF17277.1"/>
    </source>
</evidence>
<organism evidence="1 2">
    <name type="scientific">Buchnera aphidicola subsp. Schlechtendalia chinensis</name>
    <dbReference type="NCBI Taxonomy" id="118110"/>
    <lineage>
        <taxon>Bacteria</taxon>
        <taxon>Pseudomonadati</taxon>
        <taxon>Pseudomonadota</taxon>
        <taxon>Gammaproteobacteria</taxon>
        <taxon>Enterobacterales</taxon>
        <taxon>Erwiniaceae</taxon>
        <taxon>Buchnera</taxon>
    </lineage>
</organism>
<name>A0A172WEA1_BUCSC</name>
<accession>A0A172WEA1</accession>
<dbReference type="RefSeq" id="WP_075474406.1">
    <property type="nucleotide sequence ID" value="NZ_CP011299.1"/>
</dbReference>
<protein>
    <submittedName>
        <fullName evidence="1">Uncharacterized protein</fullName>
    </submittedName>
</protein>
<dbReference type="OrthoDB" id="6553087at2"/>
<reference evidence="1 2" key="1">
    <citation type="submission" date="2015-04" db="EMBL/GenBank/DDBJ databases">
        <title>Buchnera aphidicola assembly.</title>
        <authorList>
            <person name="Zhang Y."/>
        </authorList>
    </citation>
    <scope>NUCLEOTIDE SEQUENCE [LARGE SCALE GENOMIC DNA]</scope>
    <source>
        <strain evidence="1 2">SC</strain>
    </source>
</reference>
<dbReference type="Proteomes" id="UP000077654">
    <property type="component" value="Chromosome"/>
</dbReference>
<evidence type="ECO:0000313" key="2">
    <source>
        <dbReference type="Proteomes" id="UP000077654"/>
    </source>
</evidence>
<keyword evidence="2" id="KW-1185">Reference proteome</keyword>
<proteinExistence type="predicted"/>
<dbReference type="PATRIC" id="fig|118110.3.peg.540"/>
<gene>
    <name evidence="1" type="ORF">XW81_02720</name>
</gene>
<dbReference type="AlphaFoldDB" id="A0A172WEA1"/>
<sequence>MSSMSVVDGMQLVDVNKKTHPQDILTNKSKNITHINFPDINDLERLPYYNHKNNASNIIYSDYLNGKIVDYPPDFFINNNIPKREDLKKLNELKGFTSIFFPVYSFVKNITPDFTVPDIFKFSFTPMTNFFDALLSTVSDTCVSIYESGKKAISSTVDFIKGVGESVFDTSVNFGKSVISSISNFFGGGSPAPVSNDKPVVQPDKIESDNSVKDNVEKIENRDLKKPYWYTLKNINDNNSSIFSGKKFQNNFNELKKTLKLDNDFLSEGEDSVLQVNGQPISKHSPATMLNDFKYVLPNLESRQLISSYSHQDLFSRPYLELFSERPELADLKLKDIKVSYVADELDDNQIQLVATSKARLDSNTSYKADGNTYDDSFGIQASMILSKDKVPNIEYVYFLM</sequence>